<dbReference type="InterPro" id="IPR051477">
    <property type="entry name" value="Expansin_CellWall"/>
</dbReference>
<evidence type="ECO:0000256" key="1">
    <source>
        <dbReference type="ARBA" id="ARBA00022729"/>
    </source>
</evidence>
<evidence type="ECO:0008006" key="6">
    <source>
        <dbReference type="Google" id="ProtNLM"/>
    </source>
</evidence>
<sequence>MLLPTLLLATLAAAAPIQQRWASKLEAYDTYHVRYLALGCNKQHDTQFFTDCCHPLKAGVELSTRPEYCAPNATALASASARLAQSSTAALPSASASAADDEDDDVYCSDAAPANSAAPSASAAISTPLNYAPSPVPTTSDAAPTTTAAAASSTTEEAASSSIDNNAAFGIALPSSSASSAAATTSSAEPTTTQAPSSPSPAPESSTTTTTTQEAQTTSSAAPPPPTGGSGGQVYSNAFATFFYQNGNAGACGQVHADSDSVVAIDTSGWWQNTGQVSDLCGKQVLITRVSDGRQVTATIADACPTCNTDNSLDLSVGAFNQIASPEEGMVGITWQFL</sequence>
<dbReference type="PANTHER" id="PTHR31836">
    <property type="match status" value="1"/>
</dbReference>
<dbReference type="CDD" id="cd22191">
    <property type="entry name" value="DPBB_RlpA_EXP_N-like"/>
    <property type="match status" value="1"/>
</dbReference>
<feature type="compositionally biased region" description="Low complexity" evidence="2">
    <location>
        <begin position="137"/>
        <end position="161"/>
    </location>
</feature>
<evidence type="ECO:0000313" key="4">
    <source>
        <dbReference type="EMBL" id="KAL1406375.1"/>
    </source>
</evidence>
<proteinExistence type="predicted"/>
<name>A0ABR3PVA6_9TREE</name>
<dbReference type="EMBL" id="JBBXJM010000006">
    <property type="protein sequence ID" value="KAL1406375.1"/>
    <property type="molecule type" value="Genomic_DNA"/>
</dbReference>
<keyword evidence="5" id="KW-1185">Reference proteome</keyword>
<feature type="region of interest" description="Disordered" evidence="2">
    <location>
        <begin position="94"/>
        <end position="113"/>
    </location>
</feature>
<dbReference type="Gene3D" id="2.40.40.10">
    <property type="entry name" value="RlpA-like domain"/>
    <property type="match status" value="1"/>
</dbReference>
<feature type="region of interest" description="Disordered" evidence="2">
    <location>
        <begin position="135"/>
        <end position="161"/>
    </location>
</feature>
<dbReference type="GeneID" id="95989117"/>
<dbReference type="InterPro" id="IPR036908">
    <property type="entry name" value="RlpA-like_sf"/>
</dbReference>
<accession>A0ABR3PVA6</accession>
<evidence type="ECO:0000256" key="2">
    <source>
        <dbReference type="SAM" id="MobiDB-lite"/>
    </source>
</evidence>
<dbReference type="SUPFAM" id="SSF50685">
    <property type="entry name" value="Barwin-like endoglucanases"/>
    <property type="match status" value="1"/>
</dbReference>
<evidence type="ECO:0000313" key="5">
    <source>
        <dbReference type="Proteomes" id="UP001565368"/>
    </source>
</evidence>
<evidence type="ECO:0000256" key="3">
    <source>
        <dbReference type="SAM" id="SignalP"/>
    </source>
</evidence>
<keyword evidence="1 3" id="KW-0732">Signal</keyword>
<dbReference type="Proteomes" id="UP001565368">
    <property type="component" value="Unassembled WGS sequence"/>
</dbReference>
<organism evidence="4 5">
    <name type="scientific">Vanrija albida</name>
    <dbReference type="NCBI Taxonomy" id="181172"/>
    <lineage>
        <taxon>Eukaryota</taxon>
        <taxon>Fungi</taxon>
        <taxon>Dikarya</taxon>
        <taxon>Basidiomycota</taxon>
        <taxon>Agaricomycotina</taxon>
        <taxon>Tremellomycetes</taxon>
        <taxon>Trichosporonales</taxon>
        <taxon>Trichosporonaceae</taxon>
        <taxon>Vanrija</taxon>
    </lineage>
</organism>
<comment type="caution">
    <text evidence="4">The sequence shown here is derived from an EMBL/GenBank/DDBJ whole genome shotgun (WGS) entry which is preliminary data.</text>
</comment>
<dbReference type="PANTHER" id="PTHR31836:SF24">
    <property type="entry name" value="RLPA-LIKE PROTEIN DOUBLE-PSI BETA-BARREL DOMAIN-CONTAINING PROTEIN"/>
    <property type="match status" value="1"/>
</dbReference>
<feature type="region of interest" description="Disordered" evidence="2">
    <location>
        <begin position="181"/>
        <end position="232"/>
    </location>
</feature>
<feature type="compositionally biased region" description="Low complexity" evidence="2">
    <location>
        <begin position="181"/>
        <end position="221"/>
    </location>
</feature>
<feature type="signal peptide" evidence="3">
    <location>
        <begin position="1"/>
        <end position="22"/>
    </location>
</feature>
<reference evidence="4 5" key="1">
    <citation type="submission" date="2023-08" db="EMBL/GenBank/DDBJ databases">
        <title>Annotated Genome Sequence of Vanrija albida AlHP1.</title>
        <authorList>
            <person name="Herzog R."/>
        </authorList>
    </citation>
    <scope>NUCLEOTIDE SEQUENCE [LARGE SCALE GENOMIC DNA]</scope>
    <source>
        <strain evidence="4 5">AlHP1</strain>
    </source>
</reference>
<feature type="chain" id="PRO_5047090192" description="RlpA-like protein double-psi beta-barrel domain-containing protein" evidence="3">
    <location>
        <begin position="23"/>
        <end position="338"/>
    </location>
</feature>
<dbReference type="RefSeq" id="XP_069206319.1">
    <property type="nucleotide sequence ID" value="XM_069356478.1"/>
</dbReference>
<protein>
    <recommendedName>
        <fullName evidence="6">RlpA-like protein double-psi beta-barrel domain-containing protein</fullName>
    </recommendedName>
</protein>
<gene>
    <name evidence="4" type="ORF">Q8F55_008074</name>
</gene>